<reference evidence="3" key="1">
    <citation type="submission" date="2016-06" db="EMBL/GenBank/DDBJ databases">
        <title>Parallel loss of symbiosis genes in relatives of nitrogen-fixing non-legume Parasponia.</title>
        <authorList>
            <person name="Van Velzen R."/>
            <person name="Holmer R."/>
            <person name="Bu F."/>
            <person name="Rutten L."/>
            <person name="Van Zeijl A."/>
            <person name="Liu W."/>
            <person name="Santuari L."/>
            <person name="Cao Q."/>
            <person name="Sharma T."/>
            <person name="Shen D."/>
            <person name="Roswanjaya Y."/>
            <person name="Wardhani T."/>
            <person name="Kalhor M.S."/>
            <person name="Jansen J."/>
            <person name="Van den Hoogen J."/>
            <person name="Gungor B."/>
            <person name="Hartog M."/>
            <person name="Hontelez J."/>
            <person name="Verver J."/>
            <person name="Yang W.-C."/>
            <person name="Schijlen E."/>
            <person name="Repin R."/>
            <person name="Schilthuizen M."/>
            <person name="Schranz E."/>
            <person name="Heidstra R."/>
            <person name="Miyata K."/>
            <person name="Fedorova E."/>
            <person name="Kohlen W."/>
            <person name="Bisseling T."/>
            <person name="Smit S."/>
            <person name="Geurts R."/>
        </authorList>
    </citation>
    <scope>NUCLEOTIDE SEQUENCE [LARGE SCALE GENOMIC DNA]</scope>
    <source>
        <strain evidence="3">cv. RG33-2</strain>
    </source>
</reference>
<protein>
    <submittedName>
        <fullName evidence="2">Uncharacterized protein</fullName>
    </submittedName>
</protein>
<gene>
    <name evidence="2" type="ORF">TorRG33x02_212550</name>
</gene>
<feature type="compositionally biased region" description="Pro residues" evidence="1">
    <location>
        <begin position="53"/>
        <end position="67"/>
    </location>
</feature>
<dbReference type="InParanoid" id="A0A2P5EBP7"/>
<dbReference type="AlphaFoldDB" id="A0A2P5EBP7"/>
<organism evidence="2 3">
    <name type="scientific">Trema orientale</name>
    <name type="common">Charcoal tree</name>
    <name type="synonym">Celtis orientalis</name>
    <dbReference type="NCBI Taxonomy" id="63057"/>
    <lineage>
        <taxon>Eukaryota</taxon>
        <taxon>Viridiplantae</taxon>
        <taxon>Streptophyta</taxon>
        <taxon>Embryophyta</taxon>
        <taxon>Tracheophyta</taxon>
        <taxon>Spermatophyta</taxon>
        <taxon>Magnoliopsida</taxon>
        <taxon>eudicotyledons</taxon>
        <taxon>Gunneridae</taxon>
        <taxon>Pentapetalae</taxon>
        <taxon>rosids</taxon>
        <taxon>fabids</taxon>
        <taxon>Rosales</taxon>
        <taxon>Cannabaceae</taxon>
        <taxon>Trema</taxon>
    </lineage>
</organism>
<accession>A0A2P5EBP7</accession>
<keyword evidence="3" id="KW-1185">Reference proteome</keyword>
<feature type="compositionally biased region" description="Polar residues" evidence="1">
    <location>
        <begin position="9"/>
        <end position="27"/>
    </location>
</feature>
<comment type="caution">
    <text evidence="2">The sequence shown here is derived from an EMBL/GenBank/DDBJ whole genome shotgun (WGS) entry which is preliminary data.</text>
</comment>
<feature type="region of interest" description="Disordered" evidence="1">
    <location>
        <begin position="1"/>
        <end position="37"/>
    </location>
</feature>
<dbReference type="Proteomes" id="UP000237000">
    <property type="component" value="Unassembled WGS sequence"/>
</dbReference>
<sequence>MDCSWPGDSDNTLSQSSIPRPHVSSSNAAPAPDGVSDAAAAATPVMVVVSVEPVPPPLPPPPPPQPLLPREEDSVEVDLGGLGLLLVSRTEVGSLPT</sequence>
<evidence type="ECO:0000256" key="1">
    <source>
        <dbReference type="SAM" id="MobiDB-lite"/>
    </source>
</evidence>
<feature type="compositionally biased region" description="Low complexity" evidence="1">
    <location>
        <begin position="28"/>
        <end position="37"/>
    </location>
</feature>
<name>A0A2P5EBP7_TREOI</name>
<evidence type="ECO:0000313" key="3">
    <source>
        <dbReference type="Proteomes" id="UP000237000"/>
    </source>
</evidence>
<dbReference type="EMBL" id="JXTC01000186">
    <property type="protein sequence ID" value="PON82959.1"/>
    <property type="molecule type" value="Genomic_DNA"/>
</dbReference>
<feature type="region of interest" description="Disordered" evidence="1">
    <location>
        <begin position="51"/>
        <end position="71"/>
    </location>
</feature>
<evidence type="ECO:0000313" key="2">
    <source>
        <dbReference type="EMBL" id="PON82959.1"/>
    </source>
</evidence>
<proteinExistence type="predicted"/>